<sequence>MTTNTKPGTTGALFTDFNMRRSGDGYTATSKGKSASCTWNREQCARRLAQKLYPDAAVRVECIDNVREGSRDSRWRITVEGH</sequence>
<dbReference type="Proteomes" id="UP001163624">
    <property type="component" value="Chromosome"/>
</dbReference>
<proteinExistence type="predicted"/>
<evidence type="ECO:0000313" key="2">
    <source>
        <dbReference type="Proteomes" id="UP001163624"/>
    </source>
</evidence>
<name>A0ABY6ZWE9_9PSED</name>
<organism evidence="1 2">
    <name type="scientific">Pseudomonas triclosanedens</name>
    <dbReference type="NCBI Taxonomy" id="2961893"/>
    <lineage>
        <taxon>Bacteria</taxon>
        <taxon>Pseudomonadati</taxon>
        <taxon>Pseudomonadota</taxon>
        <taxon>Gammaproteobacteria</taxon>
        <taxon>Pseudomonadales</taxon>
        <taxon>Pseudomonadaceae</taxon>
        <taxon>Pseudomonas</taxon>
    </lineage>
</organism>
<reference evidence="1" key="1">
    <citation type="submission" date="2022-11" db="EMBL/GenBank/DDBJ databases">
        <title>Pseudomonas triclosanedens sp. nov., a triclosan degrader isolated from activated sludge.</title>
        <authorList>
            <person name="Yin Y."/>
            <person name="Lu Z."/>
        </authorList>
    </citation>
    <scope>NUCLEOTIDE SEQUENCE</scope>
    <source>
        <strain evidence="1">ZM23</strain>
    </source>
</reference>
<accession>A0ABY6ZWE9</accession>
<protein>
    <submittedName>
        <fullName evidence="1">Uncharacterized protein</fullName>
    </submittedName>
</protein>
<gene>
    <name evidence="1" type="ORF">OU419_25295</name>
</gene>
<dbReference type="EMBL" id="CP113432">
    <property type="protein sequence ID" value="WAI49025.1"/>
    <property type="molecule type" value="Genomic_DNA"/>
</dbReference>
<keyword evidence="2" id="KW-1185">Reference proteome</keyword>
<dbReference type="RefSeq" id="WP_254472350.1">
    <property type="nucleotide sequence ID" value="NZ_CP113432.1"/>
</dbReference>
<evidence type="ECO:0000313" key="1">
    <source>
        <dbReference type="EMBL" id="WAI49025.1"/>
    </source>
</evidence>